<reference evidence="7 8" key="1">
    <citation type="submission" date="2020-11" db="EMBL/GenBank/DDBJ databases">
        <authorList>
            <person name="Wallbank WR R."/>
            <person name="Pardo Diaz C."/>
            <person name="Kozak K."/>
            <person name="Martin S."/>
            <person name="Jiggins C."/>
            <person name="Moest M."/>
            <person name="Warren A I."/>
            <person name="Generalovic N T."/>
            <person name="Byers J.R.P. K."/>
            <person name="Montejo-Kovacevich G."/>
            <person name="Yen C E."/>
        </authorList>
    </citation>
    <scope>NUCLEOTIDE SEQUENCE [LARGE SCALE GENOMIC DNA]</scope>
</reference>
<dbReference type="InterPro" id="IPR010729">
    <property type="entry name" value="Ribosomal_uL29_mit"/>
</dbReference>
<comment type="subcellular location">
    <subcellularLocation>
        <location evidence="1">Mitochondrion</location>
    </subcellularLocation>
</comment>
<comment type="similarity">
    <text evidence="2">Belongs to the universal ribosomal protein uL29 family.</text>
</comment>
<accession>A0A7R8Z001</accession>
<evidence type="ECO:0000256" key="1">
    <source>
        <dbReference type="ARBA" id="ARBA00004173"/>
    </source>
</evidence>
<organism evidence="7 8">
    <name type="scientific">Hermetia illucens</name>
    <name type="common">Black soldier fly</name>
    <dbReference type="NCBI Taxonomy" id="343691"/>
    <lineage>
        <taxon>Eukaryota</taxon>
        <taxon>Metazoa</taxon>
        <taxon>Ecdysozoa</taxon>
        <taxon>Arthropoda</taxon>
        <taxon>Hexapoda</taxon>
        <taxon>Insecta</taxon>
        <taxon>Pterygota</taxon>
        <taxon>Neoptera</taxon>
        <taxon>Endopterygota</taxon>
        <taxon>Diptera</taxon>
        <taxon>Brachycera</taxon>
        <taxon>Stratiomyomorpha</taxon>
        <taxon>Stratiomyidae</taxon>
        <taxon>Hermetiinae</taxon>
        <taxon>Hermetia</taxon>
    </lineage>
</organism>
<evidence type="ECO:0000256" key="6">
    <source>
        <dbReference type="ARBA" id="ARBA00035289"/>
    </source>
</evidence>
<evidence type="ECO:0000313" key="8">
    <source>
        <dbReference type="Proteomes" id="UP000594454"/>
    </source>
</evidence>
<dbReference type="PANTHER" id="PTHR21183:SF18">
    <property type="entry name" value="LARGE RIBOSOMAL SUBUNIT PROTEIN UL29M"/>
    <property type="match status" value="1"/>
</dbReference>
<evidence type="ECO:0000256" key="4">
    <source>
        <dbReference type="ARBA" id="ARBA00023128"/>
    </source>
</evidence>
<dbReference type="Pfam" id="PF06984">
    <property type="entry name" value="MRP-L47"/>
    <property type="match status" value="1"/>
</dbReference>
<evidence type="ECO:0000256" key="5">
    <source>
        <dbReference type="ARBA" id="ARBA00023274"/>
    </source>
</evidence>
<keyword evidence="5" id="KW-0687">Ribonucleoprotein</keyword>
<evidence type="ECO:0000256" key="3">
    <source>
        <dbReference type="ARBA" id="ARBA00022980"/>
    </source>
</evidence>
<dbReference type="FunCoup" id="A0A7R8Z001">
    <property type="interactions" value="615"/>
</dbReference>
<keyword evidence="8" id="KW-1185">Reference proteome</keyword>
<gene>
    <name evidence="7" type="ORF">HERILL_LOCUS14510</name>
</gene>
<dbReference type="GO" id="GO:0032543">
    <property type="term" value="P:mitochondrial translation"/>
    <property type="evidence" value="ECO:0007669"/>
    <property type="project" value="TreeGrafter"/>
</dbReference>
<dbReference type="EMBL" id="LR899014">
    <property type="protein sequence ID" value="CAD7092124.1"/>
    <property type="molecule type" value="Genomic_DNA"/>
</dbReference>
<keyword evidence="4" id="KW-0496">Mitochondrion</keyword>
<sequence length="268" mass="31515">MSTITKVLSLSRAVGSLCNNLRALSVGSAGPAISSPLLRNSTPITSNAFHTTSSRQDLMEFFDDKKNWGENEVKVGRAWRADELRIKSNSDLHKLWFILLKERNMLLTMEHECNDKMEVFPSPERLDKVKESMENIETVVRERNKAYHLLETGETGERPGRLVTNPLGLKFYYRSAEHVIPSFMNTKWFKTHQFQYSGRAVRKFLLLYREKLYNEKRRAKNRDRNHVMMLMRRNPNTDVNLLRERYPHVNIDKLIRDDKCRGHYVPKF</sequence>
<protein>
    <recommendedName>
        <fullName evidence="6">Large ribosomal subunit protein uL29m</fullName>
    </recommendedName>
</protein>
<keyword evidence="3" id="KW-0689">Ribosomal protein</keyword>
<dbReference type="InterPro" id="IPR038340">
    <property type="entry name" value="MRP-L47_sf"/>
</dbReference>
<dbReference type="OrthoDB" id="270763at2759"/>
<dbReference type="Proteomes" id="UP000594454">
    <property type="component" value="Chromosome 6"/>
</dbReference>
<proteinExistence type="inferred from homology"/>
<dbReference type="Gene3D" id="6.10.330.20">
    <property type="match status" value="1"/>
</dbReference>
<dbReference type="InParanoid" id="A0A7R8Z001"/>
<evidence type="ECO:0000256" key="2">
    <source>
        <dbReference type="ARBA" id="ARBA00009254"/>
    </source>
</evidence>
<dbReference type="AlphaFoldDB" id="A0A7R8Z001"/>
<evidence type="ECO:0000313" key="7">
    <source>
        <dbReference type="EMBL" id="CAD7092124.1"/>
    </source>
</evidence>
<dbReference type="OMA" id="LTMEHEC"/>
<name>A0A7R8Z001_HERIL</name>
<dbReference type="PANTHER" id="PTHR21183">
    <property type="entry name" value="RIBOSOMAL PROTEIN L47, MITOCHONDRIAL-RELATED"/>
    <property type="match status" value="1"/>
</dbReference>
<dbReference type="GO" id="GO:0005762">
    <property type="term" value="C:mitochondrial large ribosomal subunit"/>
    <property type="evidence" value="ECO:0007669"/>
    <property type="project" value="TreeGrafter"/>
</dbReference>
<dbReference type="GO" id="GO:0003735">
    <property type="term" value="F:structural constituent of ribosome"/>
    <property type="evidence" value="ECO:0007669"/>
    <property type="project" value="InterPro"/>
</dbReference>